<keyword evidence="4" id="KW-0808">Transferase</keyword>
<feature type="transmembrane region" description="Helical" evidence="19">
    <location>
        <begin position="363"/>
        <end position="388"/>
    </location>
</feature>
<keyword evidence="8 19" id="KW-1133">Transmembrane helix</keyword>
<dbReference type="EMBL" id="CP007490">
    <property type="protein sequence ID" value="AIC47662.1"/>
    <property type="molecule type" value="Genomic_DNA"/>
</dbReference>
<keyword evidence="9 19" id="KW-0472">Membrane</keyword>
<dbReference type="AlphaFoldDB" id="A0A060JGN0"/>
<keyword evidence="6" id="KW-0133">Cell shape</keyword>
<evidence type="ECO:0000256" key="19">
    <source>
        <dbReference type="SAM" id="Phobius"/>
    </source>
</evidence>
<feature type="transmembrane region" description="Helical" evidence="19">
    <location>
        <begin position="204"/>
        <end position="221"/>
    </location>
</feature>
<feature type="compositionally biased region" description="Polar residues" evidence="18">
    <location>
        <begin position="444"/>
        <end position="455"/>
    </location>
</feature>
<evidence type="ECO:0000256" key="2">
    <source>
        <dbReference type="ARBA" id="ARBA00004752"/>
    </source>
</evidence>
<name>A0A060JGN0_9MICO</name>
<dbReference type="PANTHER" id="PTHR30474">
    <property type="entry name" value="CELL CYCLE PROTEIN"/>
    <property type="match status" value="1"/>
</dbReference>
<evidence type="ECO:0000256" key="5">
    <source>
        <dbReference type="ARBA" id="ARBA00022692"/>
    </source>
</evidence>
<dbReference type="EC" id="2.4.99.28" evidence="15"/>
<dbReference type="GO" id="GO:0009252">
    <property type="term" value="P:peptidoglycan biosynthetic process"/>
    <property type="evidence" value="ECO:0007669"/>
    <property type="project" value="UniProtKB-KW"/>
</dbReference>
<feature type="transmembrane region" description="Helical" evidence="19">
    <location>
        <begin position="112"/>
        <end position="132"/>
    </location>
</feature>
<evidence type="ECO:0000256" key="9">
    <source>
        <dbReference type="ARBA" id="ARBA00023136"/>
    </source>
</evidence>
<feature type="transmembrane region" description="Helical" evidence="19">
    <location>
        <begin position="400"/>
        <end position="421"/>
    </location>
</feature>
<keyword evidence="7" id="KW-0573">Peptidoglycan synthesis</keyword>
<gene>
    <name evidence="20" type="ORF">Rhola_00008600</name>
</gene>
<feature type="compositionally biased region" description="Low complexity" evidence="18">
    <location>
        <begin position="428"/>
        <end position="442"/>
    </location>
</feature>
<keyword evidence="21" id="KW-1185">Reference proteome</keyword>
<evidence type="ECO:0000256" key="3">
    <source>
        <dbReference type="ARBA" id="ARBA00022676"/>
    </source>
</evidence>
<dbReference type="InterPro" id="IPR018365">
    <property type="entry name" value="Cell_cycle_FtsW-rel_CS"/>
</dbReference>
<organism evidence="20 21">
    <name type="scientific">Rhodoluna lacicola</name>
    <dbReference type="NCBI Taxonomy" id="529884"/>
    <lineage>
        <taxon>Bacteria</taxon>
        <taxon>Bacillati</taxon>
        <taxon>Actinomycetota</taxon>
        <taxon>Actinomycetes</taxon>
        <taxon>Micrococcales</taxon>
        <taxon>Microbacteriaceae</taxon>
        <taxon>Luna cluster</taxon>
        <taxon>Luna-1 subcluster</taxon>
        <taxon>Rhodoluna</taxon>
    </lineage>
</organism>
<dbReference type="GO" id="GO:0005886">
    <property type="term" value="C:plasma membrane"/>
    <property type="evidence" value="ECO:0007669"/>
    <property type="project" value="TreeGrafter"/>
</dbReference>
<dbReference type="Pfam" id="PF01098">
    <property type="entry name" value="FTSW_RODA_SPOVE"/>
    <property type="match status" value="1"/>
</dbReference>
<sequence length="455" mass="49725">MAKLSPAERARQAQSSAKSASSLGPRLKKTSEPRMSKRVKKSVDAQALSSQGAQQIQVWFDRIFRAQSVEFYRLLGVTLFLVAFGVVMVLSASSIDSLVANSNSLWVFLKQFGFAIIGLLSLSIVSLLPVNFIRSKAKAFFAITMVVQLAVFFIGKDINGNRNWIDVFGLFSLQPSEFLKIAVILHVAAYLARQQNNFDEPRTWYQAVAMVGLAMVLVMIGRDLGTVVIMLIAFMGMLALAGMPTLIMRNVGIALLVLIPMALMGSSSRMGRITAWLNPSAPDPLDYNWQAEHGMWAIAAGRIFGAGLGESKMKWSWIPEVENDFIFAVIAEELGLIGALVVIALFVVLAFSLLRIMQRTQDFFSRIVVVSVMLWLVFQALVNIAVVLRLLPVLGVPLPLISAGGSSLISALTAIGVVLAIERENHANPNRGSSSSRSNLRSVATRSVPTQRSKR</sequence>
<evidence type="ECO:0000256" key="7">
    <source>
        <dbReference type="ARBA" id="ARBA00022984"/>
    </source>
</evidence>
<comment type="subcellular location">
    <subcellularLocation>
        <location evidence="1">Membrane</location>
        <topology evidence="1">Multi-pass membrane protein</topology>
    </subcellularLocation>
</comment>
<dbReference type="GO" id="GO:0051301">
    <property type="term" value="P:cell division"/>
    <property type="evidence" value="ECO:0007669"/>
    <property type="project" value="UniProtKB-KW"/>
</dbReference>
<comment type="similarity">
    <text evidence="12">Belongs to the SEDS family. FtsW subfamily.</text>
</comment>
<dbReference type="eggNOG" id="COG0772">
    <property type="taxonomic scope" value="Bacteria"/>
</dbReference>
<keyword evidence="20" id="KW-0132">Cell division</keyword>
<proteinExistence type="inferred from homology"/>
<evidence type="ECO:0000256" key="8">
    <source>
        <dbReference type="ARBA" id="ARBA00022989"/>
    </source>
</evidence>
<evidence type="ECO:0000256" key="13">
    <source>
        <dbReference type="ARBA" id="ARBA00041185"/>
    </source>
</evidence>
<evidence type="ECO:0000256" key="10">
    <source>
        <dbReference type="ARBA" id="ARBA00032370"/>
    </source>
</evidence>
<dbReference type="GO" id="GO:0032153">
    <property type="term" value="C:cell division site"/>
    <property type="evidence" value="ECO:0007669"/>
    <property type="project" value="TreeGrafter"/>
</dbReference>
<feature type="compositionally biased region" description="Basic and acidic residues" evidence="18">
    <location>
        <begin position="1"/>
        <end position="11"/>
    </location>
</feature>
<feature type="transmembrane region" description="Helical" evidence="19">
    <location>
        <begin position="71"/>
        <end position="92"/>
    </location>
</feature>
<feature type="transmembrane region" description="Helical" evidence="19">
    <location>
        <begin position="325"/>
        <end position="351"/>
    </location>
</feature>
<reference evidence="20 21" key="1">
    <citation type="journal article" date="2014" name="Int. J. Syst. Evol. Microbiol.">
        <title>Rhodoluna lacicola gen. nov., sp. nov., a planktonic freshwater bacterium with stream-lined genome.</title>
        <authorList>
            <person name="Hahn M."/>
            <person name="Schmidt J."/>
            <person name="Taipale S.J."/>
            <person name="Doolittle W.F."/>
            <person name="Koll U."/>
        </authorList>
    </citation>
    <scope>NUCLEOTIDE SEQUENCE [LARGE SCALE GENOMIC DNA]</scope>
    <source>
        <strain evidence="20 21">MWH-Ta8</strain>
    </source>
</reference>
<evidence type="ECO:0000313" key="21">
    <source>
        <dbReference type="Proteomes" id="UP000067708"/>
    </source>
</evidence>
<feature type="transmembrane region" description="Helical" evidence="19">
    <location>
        <begin position="139"/>
        <end position="155"/>
    </location>
</feature>
<evidence type="ECO:0000256" key="17">
    <source>
        <dbReference type="ARBA" id="ARBA00049966"/>
    </source>
</evidence>
<dbReference type="PATRIC" id="fig|529884.3.peg.822"/>
<evidence type="ECO:0000256" key="14">
    <source>
        <dbReference type="ARBA" id="ARBA00041418"/>
    </source>
</evidence>
<dbReference type="GO" id="GO:0008360">
    <property type="term" value="P:regulation of cell shape"/>
    <property type="evidence" value="ECO:0007669"/>
    <property type="project" value="UniProtKB-KW"/>
</dbReference>
<accession>A0A060JGN0</accession>
<feature type="transmembrane region" description="Helical" evidence="19">
    <location>
        <begin position="253"/>
        <end position="270"/>
    </location>
</feature>
<keyword evidence="20" id="KW-0131">Cell cycle</keyword>
<dbReference type="KEGG" id="rla:Rhola_00008600"/>
<feature type="compositionally biased region" description="Low complexity" evidence="18">
    <location>
        <begin position="12"/>
        <end position="22"/>
    </location>
</feature>
<dbReference type="PANTHER" id="PTHR30474:SF2">
    <property type="entry name" value="PEPTIDOGLYCAN GLYCOSYLTRANSFERASE FTSW-RELATED"/>
    <property type="match status" value="1"/>
</dbReference>
<evidence type="ECO:0000256" key="15">
    <source>
        <dbReference type="ARBA" id="ARBA00044770"/>
    </source>
</evidence>
<dbReference type="GO" id="GO:0008955">
    <property type="term" value="F:peptidoglycan glycosyltransferase activity"/>
    <property type="evidence" value="ECO:0007669"/>
    <property type="project" value="UniProtKB-EC"/>
</dbReference>
<dbReference type="Proteomes" id="UP000067708">
    <property type="component" value="Chromosome"/>
</dbReference>
<evidence type="ECO:0000256" key="12">
    <source>
        <dbReference type="ARBA" id="ARBA00038053"/>
    </source>
</evidence>
<dbReference type="HOGENOM" id="CLU_029243_0_2_11"/>
<evidence type="ECO:0000256" key="18">
    <source>
        <dbReference type="SAM" id="MobiDB-lite"/>
    </source>
</evidence>
<feature type="transmembrane region" description="Helical" evidence="19">
    <location>
        <begin position="167"/>
        <end position="192"/>
    </location>
</feature>
<comment type="catalytic activity">
    <reaction evidence="16">
        <text>[GlcNAc-(1-&gt;4)-Mur2Ac(oyl-L-Ala-gamma-D-Glu-L-Lys-D-Ala-D-Ala)](n)-di-trans,octa-cis-undecaprenyl diphosphate + beta-D-GlcNAc-(1-&gt;4)-Mur2Ac(oyl-L-Ala-gamma-D-Glu-L-Lys-D-Ala-D-Ala)-di-trans,octa-cis-undecaprenyl diphosphate = [GlcNAc-(1-&gt;4)-Mur2Ac(oyl-L-Ala-gamma-D-Glu-L-Lys-D-Ala-D-Ala)](n+1)-di-trans,octa-cis-undecaprenyl diphosphate + di-trans,octa-cis-undecaprenyl diphosphate + H(+)</text>
        <dbReference type="Rhea" id="RHEA:23708"/>
        <dbReference type="Rhea" id="RHEA-COMP:9602"/>
        <dbReference type="Rhea" id="RHEA-COMP:9603"/>
        <dbReference type="ChEBI" id="CHEBI:15378"/>
        <dbReference type="ChEBI" id="CHEBI:58405"/>
        <dbReference type="ChEBI" id="CHEBI:60033"/>
        <dbReference type="ChEBI" id="CHEBI:78435"/>
        <dbReference type="EC" id="2.4.99.28"/>
    </reaction>
</comment>
<comment type="pathway">
    <text evidence="2">Cell wall biogenesis; peptidoglycan biosynthesis.</text>
</comment>
<keyword evidence="3" id="KW-0328">Glycosyltransferase</keyword>
<evidence type="ECO:0000256" key="11">
    <source>
        <dbReference type="ARBA" id="ARBA00033270"/>
    </source>
</evidence>
<feature type="transmembrane region" description="Helical" evidence="19">
    <location>
        <begin position="227"/>
        <end position="246"/>
    </location>
</feature>
<evidence type="ECO:0000256" key="4">
    <source>
        <dbReference type="ARBA" id="ARBA00022679"/>
    </source>
</evidence>
<evidence type="ECO:0000256" key="16">
    <source>
        <dbReference type="ARBA" id="ARBA00049902"/>
    </source>
</evidence>
<evidence type="ECO:0000256" key="6">
    <source>
        <dbReference type="ARBA" id="ARBA00022960"/>
    </source>
</evidence>
<evidence type="ECO:0000256" key="1">
    <source>
        <dbReference type="ARBA" id="ARBA00004141"/>
    </source>
</evidence>
<feature type="region of interest" description="Disordered" evidence="18">
    <location>
        <begin position="428"/>
        <end position="455"/>
    </location>
</feature>
<dbReference type="GO" id="GO:0015648">
    <property type="term" value="F:lipid-linked peptidoglycan transporter activity"/>
    <property type="evidence" value="ECO:0007669"/>
    <property type="project" value="TreeGrafter"/>
</dbReference>
<dbReference type="PROSITE" id="PS00428">
    <property type="entry name" value="FTSW_RODA_SPOVE"/>
    <property type="match status" value="1"/>
</dbReference>
<dbReference type="STRING" id="529884.Rhola_00008600"/>
<dbReference type="InterPro" id="IPR001182">
    <property type="entry name" value="FtsW/RodA"/>
</dbReference>
<comment type="function">
    <text evidence="17">Peptidoglycan polymerase that is essential for cell division.</text>
</comment>
<feature type="region of interest" description="Disordered" evidence="18">
    <location>
        <begin position="1"/>
        <end position="43"/>
    </location>
</feature>
<evidence type="ECO:0000313" key="20">
    <source>
        <dbReference type="EMBL" id="AIC47662.1"/>
    </source>
</evidence>
<keyword evidence="5 19" id="KW-0812">Transmembrane</keyword>
<protein>
    <recommendedName>
        <fullName evidence="13">Probable peptidoglycan glycosyltransferase FtsW</fullName>
        <ecNumber evidence="15">2.4.99.28</ecNumber>
    </recommendedName>
    <alternativeName>
        <fullName evidence="14">Cell division protein FtsW</fullName>
    </alternativeName>
    <alternativeName>
        <fullName evidence="11">Cell wall polymerase</fullName>
    </alternativeName>
    <alternativeName>
        <fullName evidence="10">Peptidoglycan polymerase</fullName>
    </alternativeName>
</protein>